<evidence type="ECO:0000313" key="3">
    <source>
        <dbReference type="Proteomes" id="UP001054837"/>
    </source>
</evidence>
<feature type="region of interest" description="Disordered" evidence="1">
    <location>
        <begin position="1"/>
        <end position="23"/>
    </location>
</feature>
<dbReference type="EMBL" id="BPLQ01010291">
    <property type="protein sequence ID" value="GIY49789.1"/>
    <property type="molecule type" value="Genomic_DNA"/>
</dbReference>
<feature type="compositionally biased region" description="Polar residues" evidence="1">
    <location>
        <begin position="1"/>
        <end position="22"/>
    </location>
</feature>
<reference evidence="2 3" key="1">
    <citation type="submission" date="2021-06" db="EMBL/GenBank/DDBJ databases">
        <title>Caerostris darwini draft genome.</title>
        <authorList>
            <person name="Kono N."/>
            <person name="Arakawa K."/>
        </authorList>
    </citation>
    <scope>NUCLEOTIDE SEQUENCE [LARGE SCALE GENOMIC DNA]</scope>
</reference>
<sequence length="84" mass="9255">MGPDQQQMQQSRQAPGNSSTPLQAMIKFTKGEKKNPVTFSELDSSAILGLDVSSSLTLVKIVKRLQLPQRRLLLSNFETVASHT</sequence>
<protein>
    <submittedName>
        <fullName evidence="2">Uncharacterized protein</fullName>
    </submittedName>
</protein>
<organism evidence="2 3">
    <name type="scientific">Caerostris darwini</name>
    <dbReference type="NCBI Taxonomy" id="1538125"/>
    <lineage>
        <taxon>Eukaryota</taxon>
        <taxon>Metazoa</taxon>
        <taxon>Ecdysozoa</taxon>
        <taxon>Arthropoda</taxon>
        <taxon>Chelicerata</taxon>
        <taxon>Arachnida</taxon>
        <taxon>Araneae</taxon>
        <taxon>Araneomorphae</taxon>
        <taxon>Entelegynae</taxon>
        <taxon>Araneoidea</taxon>
        <taxon>Araneidae</taxon>
        <taxon>Caerostris</taxon>
    </lineage>
</organism>
<comment type="caution">
    <text evidence="2">The sequence shown here is derived from an EMBL/GenBank/DDBJ whole genome shotgun (WGS) entry which is preliminary data.</text>
</comment>
<proteinExistence type="predicted"/>
<name>A0AAV4TUJ6_9ARAC</name>
<dbReference type="AlphaFoldDB" id="A0AAV4TUJ6"/>
<keyword evidence="3" id="KW-1185">Reference proteome</keyword>
<gene>
    <name evidence="2" type="ORF">CDAR_200541</name>
</gene>
<dbReference type="Proteomes" id="UP001054837">
    <property type="component" value="Unassembled WGS sequence"/>
</dbReference>
<evidence type="ECO:0000256" key="1">
    <source>
        <dbReference type="SAM" id="MobiDB-lite"/>
    </source>
</evidence>
<evidence type="ECO:0000313" key="2">
    <source>
        <dbReference type="EMBL" id="GIY49789.1"/>
    </source>
</evidence>
<accession>A0AAV4TUJ6</accession>